<evidence type="ECO:0000313" key="16">
    <source>
        <dbReference type="EMBL" id="AYA93869.1"/>
    </source>
</evidence>
<dbReference type="HAMAP" id="MF_04003">
    <property type="entry name" value="PPV_L2"/>
    <property type="match status" value="1"/>
</dbReference>
<evidence type="ECO:0000256" key="10">
    <source>
        <dbReference type="ARBA" id="ARBA00023046"/>
    </source>
</evidence>
<keyword evidence="13 15" id="KW-1015">Disulfide bond</keyword>
<accession>A0A385PIP9</accession>
<evidence type="ECO:0000256" key="13">
    <source>
        <dbReference type="ARBA" id="ARBA00023157"/>
    </source>
</evidence>
<dbReference type="GO" id="GO:0005198">
    <property type="term" value="F:structural molecule activity"/>
    <property type="evidence" value="ECO:0007669"/>
    <property type="project" value="UniProtKB-UniRule"/>
</dbReference>
<keyword evidence="5 15" id="KW-0945">Host-virus interaction</keyword>
<keyword evidence="9 15" id="KW-1177">Microtubular inwards viral transport</keyword>
<comment type="similarity">
    <text evidence="15">Belongs to the papillomaviridae L2 protein family.</text>
</comment>
<evidence type="ECO:0000256" key="11">
    <source>
        <dbReference type="ARBA" id="ARBA00023120"/>
    </source>
</evidence>
<keyword evidence="11 15" id="KW-1176">Cytoplasmic inwards viral transport</keyword>
<reference evidence="16" key="1">
    <citation type="journal article" date="2018" name="Nat. Med.">
        <title>Expanded skin virome in DOCK8-deficient patients.</title>
        <authorList>
            <consortium name="NISC Comparative Sequencing Program"/>
            <person name="Tirosh O."/>
            <person name="Conlan S."/>
            <person name="Deming C."/>
            <person name="Lee-Lin S.Q."/>
            <person name="Huang X."/>
            <person name="Su H.C."/>
            <person name="Freeman A.F."/>
            <person name="Segre J.A."/>
            <person name="Kong H.H."/>
        </authorList>
    </citation>
    <scope>NUCLEOTIDE SEQUENCE</scope>
    <source>
        <strain evidence="16">HPV-mSK_088</strain>
    </source>
</reference>
<evidence type="ECO:0000256" key="15">
    <source>
        <dbReference type="HAMAP-Rule" id="MF_04003"/>
    </source>
</evidence>
<gene>
    <name evidence="15" type="primary">L2</name>
</gene>
<dbReference type="Pfam" id="PF00513">
    <property type="entry name" value="Late_protein_L2"/>
    <property type="match status" value="1"/>
</dbReference>
<evidence type="ECO:0000256" key="6">
    <source>
        <dbReference type="ARBA" id="ARBA00022812"/>
    </source>
</evidence>
<dbReference type="GO" id="GO:0042025">
    <property type="term" value="C:host cell nucleus"/>
    <property type="evidence" value="ECO:0007669"/>
    <property type="project" value="UniProtKB-SubCell"/>
</dbReference>
<keyword evidence="4 15" id="KW-1048">Host nucleus</keyword>
<dbReference type="InterPro" id="IPR000784">
    <property type="entry name" value="Late_L2"/>
</dbReference>
<keyword evidence="7 15" id="KW-0946">Virion</keyword>
<evidence type="ECO:0000256" key="12">
    <source>
        <dbReference type="ARBA" id="ARBA00023125"/>
    </source>
</evidence>
<dbReference type="GO" id="GO:0003677">
    <property type="term" value="F:DNA binding"/>
    <property type="evidence" value="ECO:0007669"/>
    <property type="project" value="UniProtKB-UniRule"/>
</dbReference>
<organism evidence="16">
    <name type="scientific">Human papillomavirus</name>
    <dbReference type="NCBI Taxonomy" id="10566"/>
    <lineage>
        <taxon>Viruses</taxon>
        <taxon>Monodnaviria</taxon>
        <taxon>Shotokuvirae</taxon>
        <taxon>Cossaviricota</taxon>
        <taxon>Papovaviricetes</taxon>
        <taxon>Zurhausenvirales</taxon>
        <taxon>Papillomaviridae</taxon>
    </lineage>
</organism>
<comment type="subcellular location">
    <subcellularLocation>
        <location evidence="15">Virion</location>
    </subcellularLocation>
    <subcellularLocation>
        <location evidence="15">Host nucleus</location>
    </subcellularLocation>
</comment>
<sequence length="511" mass="55435">MSKIRRKRASPEDLYKQCVLGADCMPDVKNKYEQNTLADILLKVFGSLVYFGGLGIGSGRGTGGRLGYRPLGEAGGSRSGRPITSTPVRPSVTVDVLGPSDIVPVDAETPAIVPLAEGTPDLDFVAPDAGPGVGVEELELYTITDSTATTGGVTQSTTVTTNETSFAVLDVNTIGEKPIQVFYDPAAPDTQILNVFTASPANTSDINIFVDSSITGQTIGEYESIPLERLDYSEFEIEEPPTTSTPSQRLDRTINRARQLYNRFVRQVPVSSAEFVTQPSRLVQFEFENAAYDADVSIEFERDLAEVAAAPDNAFRDVTRLHRPILTETSEGIVRVSRLAETGTITTRSGTTIGQPIHFYYDISEIPPIEDIELQTIAGQSNTATATIVDDILATTVIDPINATDVIHNDDILEDEYAERFNNAELVIQSTIEEGDSLIMPTFAPEASIKVFVNDLGGGLFVTYPSGSDSSNIIILPNDIPIGPPVIIDAFDDYILHPAVIPKKRRRIELF</sequence>
<keyword evidence="12 15" id="KW-0238">DNA-binding</keyword>
<feature type="disulfide bond" evidence="15">
    <location>
        <begin position="18"/>
        <end position="24"/>
    </location>
</feature>
<comment type="subunit">
    <text evidence="15">Interacts with major capsid protein L1. Interacts with E2; this interaction inhibits E2 transcriptional activity but not the DNA replication function E2. Interacts with host HSPA8; this interaction is required for L2 nuclear translocation. Interacts with host importins KPNB2 and KPNB3. Forms a complex with importin alpha2-beta1 heterodimers via interaction with the importin alpha2 adapter. Interacts with host DYNLT1; this interaction is essential for virus intracellular transport during entry. Interacts (via C-terminus) with host retromer subunits VPS35 AND VPS29.</text>
</comment>
<evidence type="ECO:0000256" key="4">
    <source>
        <dbReference type="ARBA" id="ARBA00022562"/>
    </source>
</evidence>
<keyword evidence="3 15" id="KW-0167">Capsid protein</keyword>
<evidence type="ECO:0000256" key="1">
    <source>
        <dbReference type="ARBA" id="ARBA00022524"/>
    </source>
</evidence>
<keyword evidence="2 15" id="KW-0597">Phosphoprotein</keyword>
<keyword evidence="14 15" id="KW-1160">Virus entry into host cell</keyword>
<name>A0A385PIP9_9PAPI</name>
<evidence type="ECO:0000256" key="9">
    <source>
        <dbReference type="ARBA" id="ARBA00022952"/>
    </source>
</evidence>
<keyword evidence="10" id="KW-1039">Host endosome</keyword>
<dbReference type="GO" id="GO:0043657">
    <property type="term" value="C:host cell"/>
    <property type="evidence" value="ECO:0007669"/>
    <property type="project" value="GOC"/>
</dbReference>
<dbReference type="GO" id="GO:0075732">
    <property type="term" value="P:viral penetration into host nucleus"/>
    <property type="evidence" value="ECO:0007669"/>
    <property type="project" value="UniProtKB-KW"/>
</dbReference>
<comment type="function">
    <text evidence="15">Minor protein of the capsid that localizes along the inner surface of the virion, within the central cavities beneath the L1 pentamers. Plays a role in capsid stabilization through interaction with the major capsid protein L1. Once the virion enters the host cell, L2 escorts the genomic DNA into the nucleus by promoting escape from the endosomal compartments and traffic through the host Golgi network. Mechanistically, the C-terminus of L2 possesses a cell-penetrating peptide that protudes from the host endosome, interacts with host cytoplasmic retromer cargo and thereby mediates the capsid delivery to the host trans-Golgi network. Plays a role through its interaction with host dynein in the intracellular microtubule-dependent transport of viral capsid toward the nucleus. Mediates the viral genome import into the nucleus through binding to host importins. Once within the nucleus, L2 localizes viral genomes to host PML bodies in order to activate early gene expression for establishment of infection. Later on, promotes late gene expression by interacting with the viral E2 protein and by inhibiting its transcriptional activation functions. During virion assembly, encapsidates the genome by direct interaction with the viral DNA.</text>
</comment>
<evidence type="ECO:0000256" key="5">
    <source>
        <dbReference type="ARBA" id="ARBA00022581"/>
    </source>
</evidence>
<keyword evidence="8 15" id="KW-0426">Late protein</keyword>
<evidence type="ECO:0000256" key="14">
    <source>
        <dbReference type="ARBA" id="ARBA00023296"/>
    </source>
</evidence>
<evidence type="ECO:0000256" key="7">
    <source>
        <dbReference type="ARBA" id="ARBA00022844"/>
    </source>
</evidence>
<dbReference type="GO" id="GO:0019028">
    <property type="term" value="C:viral capsid"/>
    <property type="evidence" value="ECO:0007669"/>
    <property type="project" value="UniProtKB-UniRule"/>
</dbReference>
<comment type="caution">
    <text evidence="15">Lacks conserved residue(s) required for the propagation of feature annotation.</text>
</comment>
<dbReference type="GO" id="GO:0075521">
    <property type="term" value="P:microtubule-dependent intracellular transport of viral material towards nucleus"/>
    <property type="evidence" value="ECO:0007669"/>
    <property type="project" value="UniProtKB-UniRule"/>
</dbReference>
<dbReference type="GO" id="GO:0046718">
    <property type="term" value="P:symbiont entry into host cell"/>
    <property type="evidence" value="ECO:0007669"/>
    <property type="project" value="UniProtKB-KW"/>
</dbReference>
<proteinExistence type="inferred from homology"/>
<evidence type="ECO:0000256" key="3">
    <source>
        <dbReference type="ARBA" id="ARBA00022561"/>
    </source>
</evidence>
<evidence type="ECO:0000256" key="2">
    <source>
        <dbReference type="ARBA" id="ARBA00022553"/>
    </source>
</evidence>
<evidence type="ECO:0000256" key="8">
    <source>
        <dbReference type="ARBA" id="ARBA00022921"/>
    </source>
</evidence>
<protein>
    <recommendedName>
        <fullName evidence="15">Minor capsid protein L2</fullName>
    </recommendedName>
</protein>
<keyword evidence="1 15" id="KW-1163">Viral penetration into host nucleus</keyword>
<keyword evidence="6" id="KW-1040">Host Golgi apparatus</keyword>
<dbReference type="EMBL" id="MH777231">
    <property type="protein sequence ID" value="AYA93869.1"/>
    <property type="molecule type" value="Genomic_DNA"/>
</dbReference>
<comment type="PTM">
    <text evidence="15">Highly phosphorylated.</text>
</comment>